<keyword evidence="3" id="KW-1185">Reference proteome</keyword>
<dbReference type="Pfam" id="PF18029">
    <property type="entry name" value="Glyoxalase_6"/>
    <property type="match status" value="2"/>
</dbReference>
<accession>A0A1Q9LT39</accession>
<comment type="caution">
    <text evidence="2">The sequence shown here is derived from an EMBL/GenBank/DDBJ whole genome shotgun (WGS) entry which is preliminary data.</text>
</comment>
<name>A0A1Q9LT39_9PSEU</name>
<dbReference type="InterPro" id="IPR041581">
    <property type="entry name" value="Glyoxalase_6"/>
</dbReference>
<dbReference type="InterPro" id="IPR037523">
    <property type="entry name" value="VOC_core"/>
</dbReference>
<sequence length="242" mass="25964">MPTRMTSLVVDSADPAALARFYADLLRWSITHESADEVCVAPQDDDGFPGDLTFVPVDDPKVGVNRYHLDLSSVSAADQAAIVDRALSLGATHTDVGQGDAPWVVLADPEGNEFCVLEPRPENADTGAVACIVTLATDPSAQADFWAAATGNPIVRDTPASAVVRGDRGPWLEFLAHPEPKRTKNRLHIDVAAYEGEDQRAEVDRLLALGATHLDLGQGERSWVVLADPEGNEFCILSSRPD</sequence>
<proteinExistence type="predicted"/>
<dbReference type="RefSeq" id="WP_075973085.1">
    <property type="nucleotide sequence ID" value="NZ_MKQR01000004.1"/>
</dbReference>
<dbReference type="OrthoDB" id="3212826at2"/>
<evidence type="ECO:0000313" key="3">
    <source>
        <dbReference type="Proteomes" id="UP000186040"/>
    </source>
</evidence>
<gene>
    <name evidence="2" type="ORF">BJP25_07750</name>
</gene>
<dbReference type="SUPFAM" id="SSF54593">
    <property type="entry name" value="Glyoxalase/Bleomycin resistance protein/Dihydroxybiphenyl dioxygenase"/>
    <property type="match status" value="2"/>
</dbReference>
<protein>
    <recommendedName>
        <fullName evidence="1">VOC domain-containing protein</fullName>
    </recommendedName>
</protein>
<dbReference type="Proteomes" id="UP000186040">
    <property type="component" value="Unassembled WGS sequence"/>
</dbReference>
<dbReference type="CDD" id="cd06587">
    <property type="entry name" value="VOC"/>
    <property type="match status" value="2"/>
</dbReference>
<dbReference type="STRING" id="1193682.BJP25_07750"/>
<evidence type="ECO:0000259" key="1">
    <source>
        <dbReference type="PROSITE" id="PS51819"/>
    </source>
</evidence>
<feature type="domain" description="VOC" evidence="1">
    <location>
        <begin position="128"/>
        <end position="239"/>
    </location>
</feature>
<dbReference type="AlphaFoldDB" id="A0A1Q9LT39"/>
<dbReference type="PANTHER" id="PTHR35908">
    <property type="entry name" value="HYPOTHETICAL FUSION PROTEIN"/>
    <property type="match status" value="1"/>
</dbReference>
<dbReference type="PROSITE" id="PS51819">
    <property type="entry name" value="VOC"/>
    <property type="match status" value="2"/>
</dbReference>
<reference evidence="2 3" key="1">
    <citation type="submission" date="2016-10" db="EMBL/GenBank/DDBJ databases">
        <title>The Draft Genome Sequence of Actinokineospora bangkokensis 44EHWT reveals the biosynthetic pathway of antifungal compounds Thailandins with unusual extender unit butylmalonyl-CoA.</title>
        <authorList>
            <person name="Greule A."/>
            <person name="Intra B."/>
            <person name="Flemming S."/>
            <person name="Rommel M.G."/>
            <person name="Panbangred W."/>
            <person name="Bechthold A."/>
        </authorList>
    </citation>
    <scope>NUCLEOTIDE SEQUENCE [LARGE SCALE GENOMIC DNA]</scope>
    <source>
        <strain evidence="2 3">44EHW</strain>
    </source>
</reference>
<dbReference type="InterPro" id="IPR029068">
    <property type="entry name" value="Glyas_Bleomycin-R_OHBP_Dase"/>
</dbReference>
<dbReference type="Gene3D" id="3.10.180.10">
    <property type="entry name" value="2,3-Dihydroxybiphenyl 1,2-Dioxygenase, domain 1"/>
    <property type="match status" value="2"/>
</dbReference>
<organism evidence="2 3">
    <name type="scientific">Actinokineospora bangkokensis</name>
    <dbReference type="NCBI Taxonomy" id="1193682"/>
    <lineage>
        <taxon>Bacteria</taxon>
        <taxon>Bacillati</taxon>
        <taxon>Actinomycetota</taxon>
        <taxon>Actinomycetes</taxon>
        <taxon>Pseudonocardiales</taxon>
        <taxon>Pseudonocardiaceae</taxon>
        <taxon>Actinokineospora</taxon>
    </lineage>
</organism>
<evidence type="ECO:0000313" key="2">
    <source>
        <dbReference type="EMBL" id="OLR95180.1"/>
    </source>
</evidence>
<feature type="domain" description="VOC" evidence="1">
    <location>
        <begin position="4"/>
        <end position="119"/>
    </location>
</feature>
<dbReference type="PANTHER" id="PTHR35908:SF1">
    <property type="entry name" value="CONSERVED PROTEIN"/>
    <property type="match status" value="1"/>
</dbReference>
<dbReference type="EMBL" id="MKQR01000004">
    <property type="protein sequence ID" value="OLR95180.1"/>
    <property type="molecule type" value="Genomic_DNA"/>
</dbReference>